<comment type="catalytic activity">
    <reaction evidence="1">
        <text>3-hydroxy-2-methylpropanoyl-CoA + H2O = 3-hydroxy-2-methylpropanoate + CoA + H(+)</text>
        <dbReference type="Rhea" id="RHEA:20888"/>
        <dbReference type="ChEBI" id="CHEBI:11805"/>
        <dbReference type="ChEBI" id="CHEBI:15377"/>
        <dbReference type="ChEBI" id="CHEBI:15378"/>
        <dbReference type="ChEBI" id="CHEBI:57287"/>
        <dbReference type="ChEBI" id="CHEBI:57340"/>
        <dbReference type="EC" id="3.1.2.4"/>
    </reaction>
</comment>
<organism evidence="5 6">
    <name type="scientific">Lolliginicoccus lacisalsi</name>
    <dbReference type="NCBI Taxonomy" id="2742202"/>
    <lineage>
        <taxon>Bacteria</taxon>
        <taxon>Bacillati</taxon>
        <taxon>Actinomycetota</taxon>
        <taxon>Actinomycetes</taxon>
        <taxon>Mycobacteriales</taxon>
        <taxon>Hoyosellaceae</taxon>
        <taxon>Lolliginicoccus</taxon>
    </lineage>
</organism>
<dbReference type="EC" id="3.1.2.4" evidence="2"/>
<dbReference type="Proteomes" id="UP000642993">
    <property type="component" value="Unassembled WGS sequence"/>
</dbReference>
<sequence>MTARTSQSAGILELDKPKALNALDLGMIRDLQSALDSWRDDDTVRSVIIRSASPRAFCAGGDIRAIRTAVLEGRHDDAHAFFREEYNLNETIATYPKPFIALIDGAAMGGGLGVSIHGSIRVVTENALMAMPETAIGFFPDIGASYFLPRLAINNHGALALGKYLGMTGARVRAADALACGLATHHVPSARLGELAEALAASTGDPAAVVAEFATDPGPAPLAEILDEVEECFSAATVTGIIERLSAGGSEWHSETLAALEAISPRSAWITARLVERGAVATLRECLDRELALTVTVTRHPDFAEGVRAVLVDKDRQPAWTPATLAELDPAEIDAVLL</sequence>
<comment type="caution">
    <text evidence="5">The sequence shown here is derived from an EMBL/GenBank/DDBJ whole genome shotgun (WGS) entry which is preliminary data.</text>
</comment>
<keyword evidence="3" id="KW-0378">Hydrolase</keyword>
<dbReference type="GO" id="GO:0003860">
    <property type="term" value="F:3-hydroxyisobutyryl-CoA hydrolase activity"/>
    <property type="evidence" value="ECO:0007669"/>
    <property type="project" value="UniProtKB-EC"/>
</dbReference>
<feature type="domain" description="Enoyl-CoA hydratase/isomerase" evidence="4">
    <location>
        <begin position="10"/>
        <end position="336"/>
    </location>
</feature>
<dbReference type="CDD" id="cd06558">
    <property type="entry name" value="crotonase-like"/>
    <property type="match status" value="1"/>
</dbReference>
<dbReference type="InterPro" id="IPR029045">
    <property type="entry name" value="ClpP/crotonase-like_dom_sf"/>
</dbReference>
<dbReference type="SUPFAM" id="SSF52096">
    <property type="entry name" value="ClpP/crotonase"/>
    <property type="match status" value="1"/>
</dbReference>
<evidence type="ECO:0000313" key="5">
    <source>
        <dbReference type="EMBL" id="MBD8506160.1"/>
    </source>
</evidence>
<gene>
    <name evidence="5" type="ORF">HT102_06655</name>
</gene>
<dbReference type="Pfam" id="PF16113">
    <property type="entry name" value="ECH_2"/>
    <property type="match status" value="1"/>
</dbReference>
<dbReference type="AlphaFoldDB" id="A0A927JC72"/>
<protein>
    <recommendedName>
        <fullName evidence="2">3-hydroxyisobutyryl-CoA hydrolase</fullName>
        <ecNumber evidence="2">3.1.2.4</ecNumber>
    </recommendedName>
</protein>
<dbReference type="Gene3D" id="3.90.226.10">
    <property type="entry name" value="2-enoyl-CoA Hydratase, Chain A, domain 1"/>
    <property type="match status" value="1"/>
</dbReference>
<dbReference type="GO" id="GO:0006574">
    <property type="term" value="P:L-valine catabolic process"/>
    <property type="evidence" value="ECO:0007669"/>
    <property type="project" value="TreeGrafter"/>
</dbReference>
<proteinExistence type="predicted"/>
<reference evidence="5" key="1">
    <citation type="submission" date="2020-09" db="EMBL/GenBank/DDBJ databases">
        <title>Hoyosella lacisalsi sp. nov., a halotolerant actinobacterium isolated from soil of Lake Gudzhirganskoe.</title>
        <authorList>
            <person name="Yang Q."/>
            <person name="Guo P.Y."/>
            <person name="Liu S.W."/>
            <person name="Li F.N."/>
            <person name="Sun C.H."/>
        </authorList>
    </citation>
    <scope>NUCLEOTIDE SEQUENCE</scope>
    <source>
        <strain evidence="5">G463</strain>
    </source>
</reference>
<accession>A0A927JC72</accession>
<evidence type="ECO:0000256" key="2">
    <source>
        <dbReference type="ARBA" id="ARBA00011915"/>
    </source>
</evidence>
<evidence type="ECO:0000256" key="1">
    <source>
        <dbReference type="ARBA" id="ARBA00001709"/>
    </source>
</evidence>
<dbReference type="EMBL" id="JACYWE010000003">
    <property type="protein sequence ID" value="MBD8506160.1"/>
    <property type="molecule type" value="Genomic_DNA"/>
</dbReference>
<dbReference type="InterPro" id="IPR032259">
    <property type="entry name" value="HIBYL-CoA-H"/>
</dbReference>
<dbReference type="InterPro" id="IPR045004">
    <property type="entry name" value="ECH_dom"/>
</dbReference>
<keyword evidence="6" id="KW-1185">Reference proteome</keyword>
<dbReference type="NCBIfam" id="NF004127">
    <property type="entry name" value="PRK05617.1"/>
    <property type="match status" value="1"/>
</dbReference>
<evidence type="ECO:0000256" key="3">
    <source>
        <dbReference type="ARBA" id="ARBA00022801"/>
    </source>
</evidence>
<evidence type="ECO:0000259" key="4">
    <source>
        <dbReference type="Pfam" id="PF16113"/>
    </source>
</evidence>
<name>A0A927JC72_9ACTN</name>
<dbReference type="PANTHER" id="PTHR43176:SF3">
    <property type="entry name" value="3-HYDROXYISOBUTYRYL-COA HYDROLASE, MITOCHONDRIAL"/>
    <property type="match status" value="1"/>
</dbReference>
<dbReference type="PANTHER" id="PTHR43176">
    <property type="entry name" value="3-HYDROXYISOBUTYRYL-COA HYDROLASE-RELATED"/>
    <property type="match status" value="1"/>
</dbReference>
<evidence type="ECO:0000313" key="6">
    <source>
        <dbReference type="Proteomes" id="UP000642993"/>
    </source>
</evidence>